<dbReference type="InterPro" id="IPR003959">
    <property type="entry name" value="ATPase_AAA_core"/>
</dbReference>
<evidence type="ECO:0000259" key="8">
    <source>
        <dbReference type="PROSITE" id="PS51902"/>
    </source>
</evidence>
<dbReference type="GO" id="GO:0006508">
    <property type="term" value="P:proteolysis"/>
    <property type="evidence" value="ECO:0007669"/>
    <property type="project" value="UniProtKB-KW"/>
</dbReference>
<dbReference type="Pfam" id="PF06689">
    <property type="entry name" value="zf-C4_ClpX"/>
    <property type="match status" value="1"/>
</dbReference>
<dbReference type="RefSeq" id="WP_210807370.1">
    <property type="nucleotide sequence ID" value="NZ_JAGQDG010000002.1"/>
</dbReference>
<evidence type="ECO:0000256" key="2">
    <source>
        <dbReference type="ARBA" id="ARBA00022741"/>
    </source>
</evidence>
<dbReference type="SMART" id="SM00382">
    <property type="entry name" value="AAA"/>
    <property type="match status" value="1"/>
</dbReference>
<feature type="domain" description="ClpX-type ZB" evidence="8">
    <location>
        <begin position="3"/>
        <end position="56"/>
    </location>
</feature>
<dbReference type="InterPro" id="IPR059188">
    <property type="entry name" value="Znf_CLPX-like"/>
</dbReference>
<dbReference type="Pfam" id="PF10431">
    <property type="entry name" value="ClpB_D2-small"/>
    <property type="match status" value="1"/>
</dbReference>
<evidence type="ECO:0000313" key="10">
    <source>
        <dbReference type="Proteomes" id="UP000672097"/>
    </source>
</evidence>
<feature type="binding site" evidence="6 7">
    <location>
        <position position="37"/>
    </location>
    <ligand>
        <name>Zn(2+)</name>
        <dbReference type="ChEBI" id="CHEBI:29105"/>
    </ligand>
</feature>
<accession>A0ABS5DUZ6</accession>
<dbReference type="SMART" id="SM00994">
    <property type="entry name" value="zf-C4_ClpX"/>
    <property type="match status" value="1"/>
</dbReference>
<dbReference type="EMBL" id="JAGQDG010000002">
    <property type="protein sequence ID" value="MBQ0934939.1"/>
    <property type="molecule type" value="Genomic_DNA"/>
</dbReference>
<dbReference type="Proteomes" id="UP000672097">
    <property type="component" value="Unassembled WGS sequence"/>
</dbReference>
<name>A0ABS5DUZ6_9BURK</name>
<dbReference type="PANTHER" id="PTHR48102">
    <property type="entry name" value="ATP-DEPENDENT CLP PROTEASE ATP-BINDING SUBUNIT CLPX-LIKE, MITOCHONDRIAL-RELATED"/>
    <property type="match status" value="1"/>
</dbReference>
<dbReference type="NCBIfam" id="NF003745">
    <property type="entry name" value="PRK05342.1"/>
    <property type="match status" value="1"/>
</dbReference>
<dbReference type="InterPro" id="IPR004487">
    <property type="entry name" value="Clp_protease_ATP-bd_su_ClpX"/>
</dbReference>
<keyword evidence="5 6" id="KW-0143">Chaperone</keyword>
<dbReference type="InterPro" id="IPR050052">
    <property type="entry name" value="ATP-dep_Clp_protease_ClpX"/>
</dbReference>
<evidence type="ECO:0000256" key="5">
    <source>
        <dbReference type="ARBA" id="ARBA00023186"/>
    </source>
</evidence>
<dbReference type="Gene3D" id="3.40.50.300">
    <property type="entry name" value="P-loop containing nucleotide triphosphate hydrolases"/>
    <property type="match status" value="1"/>
</dbReference>
<dbReference type="InterPro" id="IPR003593">
    <property type="entry name" value="AAA+_ATPase"/>
</dbReference>
<reference evidence="9 10" key="1">
    <citation type="submission" date="2021-04" db="EMBL/GenBank/DDBJ databases">
        <title>The genome sequence of type strain Ideonella paludis KCTC 32238.</title>
        <authorList>
            <person name="Liu Y."/>
        </authorList>
    </citation>
    <scope>NUCLEOTIDE SEQUENCE [LARGE SCALE GENOMIC DNA]</scope>
    <source>
        <strain evidence="9 10">KCTC 32238</strain>
    </source>
</reference>
<dbReference type="PANTHER" id="PTHR48102:SF7">
    <property type="entry name" value="ATP-DEPENDENT CLP PROTEASE ATP-BINDING SUBUNIT CLPX-LIKE, MITOCHONDRIAL"/>
    <property type="match status" value="1"/>
</dbReference>
<dbReference type="SUPFAM" id="SSF52540">
    <property type="entry name" value="P-loop containing nucleoside triphosphate hydrolases"/>
    <property type="match status" value="1"/>
</dbReference>
<comment type="similarity">
    <text evidence="6 7">Belongs to the ClpX chaperone family.</text>
</comment>
<dbReference type="Gene3D" id="6.20.220.10">
    <property type="entry name" value="ClpX chaperone, C4-type zinc finger domain"/>
    <property type="match status" value="1"/>
</dbReference>
<evidence type="ECO:0000256" key="7">
    <source>
        <dbReference type="PROSITE-ProRule" id="PRU01250"/>
    </source>
</evidence>
<keyword evidence="4 6" id="KW-0067">ATP-binding</keyword>
<dbReference type="SMART" id="SM01086">
    <property type="entry name" value="ClpB_D2-small"/>
    <property type="match status" value="1"/>
</dbReference>
<evidence type="ECO:0000256" key="3">
    <source>
        <dbReference type="ARBA" id="ARBA00022833"/>
    </source>
</evidence>
<protein>
    <recommendedName>
        <fullName evidence="6">ATP-dependent Clp protease ATP-binding subunit ClpX</fullName>
    </recommendedName>
</protein>
<dbReference type="InterPro" id="IPR038366">
    <property type="entry name" value="Znf_CppX_C4_sf"/>
</dbReference>
<dbReference type="SUPFAM" id="SSF57716">
    <property type="entry name" value="Glucocorticoid receptor-like (DNA-binding domain)"/>
    <property type="match status" value="1"/>
</dbReference>
<feature type="binding site" evidence="6 7">
    <location>
        <position position="40"/>
    </location>
    <ligand>
        <name>Zn(2+)</name>
        <dbReference type="ChEBI" id="CHEBI:29105"/>
    </ligand>
</feature>
<dbReference type="InterPro" id="IPR019489">
    <property type="entry name" value="Clp_ATPase_C"/>
</dbReference>
<dbReference type="NCBIfam" id="TIGR00382">
    <property type="entry name" value="clpX"/>
    <property type="match status" value="1"/>
</dbReference>
<evidence type="ECO:0000256" key="6">
    <source>
        <dbReference type="HAMAP-Rule" id="MF_00175"/>
    </source>
</evidence>
<dbReference type="InterPro" id="IPR027417">
    <property type="entry name" value="P-loop_NTPase"/>
</dbReference>
<comment type="function">
    <text evidence="6">ATP-dependent specificity component of the Clp protease. It directs the protease to specific substrates. Can perform chaperone functions in the absence of ClpP.</text>
</comment>
<evidence type="ECO:0000256" key="4">
    <source>
        <dbReference type="ARBA" id="ARBA00022840"/>
    </source>
</evidence>
<dbReference type="CDD" id="cd19497">
    <property type="entry name" value="RecA-like_ClpX"/>
    <property type="match status" value="1"/>
</dbReference>
<dbReference type="Gene3D" id="1.10.8.60">
    <property type="match status" value="1"/>
</dbReference>
<dbReference type="GO" id="GO:0005524">
    <property type="term" value="F:ATP binding"/>
    <property type="evidence" value="ECO:0007669"/>
    <property type="project" value="UniProtKB-KW"/>
</dbReference>
<feature type="binding site" evidence="6">
    <location>
        <begin position="123"/>
        <end position="130"/>
    </location>
    <ligand>
        <name>ATP</name>
        <dbReference type="ChEBI" id="CHEBI:30616"/>
    </ligand>
</feature>
<dbReference type="Pfam" id="PF07724">
    <property type="entry name" value="AAA_2"/>
    <property type="match status" value="1"/>
</dbReference>
<dbReference type="InterPro" id="IPR046425">
    <property type="entry name" value="ClpX_bact"/>
</dbReference>
<organism evidence="9 10">
    <name type="scientific">Ideonella paludis</name>
    <dbReference type="NCBI Taxonomy" id="1233411"/>
    <lineage>
        <taxon>Bacteria</taxon>
        <taxon>Pseudomonadati</taxon>
        <taxon>Pseudomonadota</taxon>
        <taxon>Betaproteobacteria</taxon>
        <taxon>Burkholderiales</taxon>
        <taxon>Sphaerotilaceae</taxon>
        <taxon>Ideonella</taxon>
    </lineage>
</organism>
<dbReference type="GO" id="GO:0008233">
    <property type="term" value="F:peptidase activity"/>
    <property type="evidence" value="ECO:0007669"/>
    <property type="project" value="UniProtKB-KW"/>
</dbReference>
<keyword evidence="2 6" id="KW-0547">Nucleotide-binding</keyword>
<gene>
    <name evidence="6 9" type="primary">clpX</name>
    <name evidence="9" type="ORF">KAK11_06350</name>
</gene>
<keyword evidence="9" id="KW-0378">Hydrolase</keyword>
<keyword evidence="3 6" id="KW-0862">Zinc</keyword>
<dbReference type="HAMAP" id="MF_00175">
    <property type="entry name" value="ClpX"/>
    <property type="match status" value="1"/>
</dbReference>
<sequence>MPDKKGASGEKVLHCSFCGKSQHEVKKLIAGPSVFICDECIELCNDIIRDEVPAEGPAGKSSKSDLPTPTEIKASLDQYVIGQEMAKRILSVAVYNHYKRLKHMGASKDEIELSKSNILLIGPTGSGKTLLAQTLARLLNVPFVIADATTLTEAGYVGEDVENIIQKLLQNCNYDVERAQRGIVYIDEIDKITRKSENPSITRDVSGEGVQQALLKLVEGTMASVPPQGGRKHPNQDFLQIDTTNILFICGGAFDGLEKVIQNRTEKSGIGFGATVHSKTEKRVSEVFRNAEPEDLVRFGLIPELVGRLPVVATLGELTEEALVQILVEPKNALLKQYQKLFSMDGVELEIRPSALAAIARRALARKTGARGLRSIMEGALIDTMFDLPTLDGVAKVVVDEHIIDEGGKPLLVYHEQSKASA</sequence>
<proteinExistence type="inferred from homology"/>
<dbReference type="PROSITE" id="PS51902">
    <property type="entry name" value="CLPX_ZB"/>
    <property type="match status" value="1"/>
</dbReference>
<keyword evidence="10" id="KW-1185">Reference proteome</keyword>
<comment type="caution">
    <text evidence="9">The sequence shown here is derived from an EMBL/GenBank/DDBJ whole genome shotgun (WGS) entry which is preliminary data.</text>
</comment>
<keyword evidence="9" id="KW-0645">Protease</keyword>
<feature type="binding site" evidence="6 7">
    <location>
        <position position="18"/>
    </location>
    <ligand>
        <name>Zn(2+)</name>
        <dbReference type="ChEBI" id="CHEBI:29105"/>
    </ligand>
</feature>
<evidence type="ECO:0000313" key="9">
    <source>
        <dbReference type="EMBL" id="MBQ0934939.1"/>
    </source>
</evidence>
<feature type="binding site" evidence="6 7">
    <location>
        <position position="15"/>
    </location>
    <ligand>
        <name>Zn(2+)</name>
        <dbReference type="ChEBI" id="CHEBI:29105"/>
    </ligand>
</feature>
<comment type="subunit">
    <text evidence="6">Component of the ClpX-ClpP complex. Forms a hexameric ring that, in the presence of ATP, binds to fourteen ClpP subunits assembled into a disk-like structure with a central cavity, resembling the structure of eukaryotic proteasomes.</text>
</comment>
<evidence type="ECO:0000256" key="1">
    <source>
        <dbReference type="ARBA" id="ARBA00022723"/>
    </source>
</evidence>
<dbReference type="InterPro" id="IPR010603">
    <property type="entry name" value="Znf_CppX_C4"/>
</dbReference>
<keyword evidence="1 6" id="KW-0479">Metal-binding</keyword>